<evidence type="ECO:0000256" key="5">
    <source>
        <dbReference type="ARBA" id="ARBA00023136"/>
    </source>
</evidence>
<dbReference type="PANTHER" id="PTHR48477:SF1">
    <property type="entry name" value="PHOSPHATE TRANSPORTER PHO1"/>
    <property type="match status" value="1"/>
</dbReference>
<feature type="compositionally biased region" description="Basic residues" evidence="6">
    <location>
        <begin position="71"/>
        <end position="86"/>
    </location>
</feature>
<evidence type="ECO:0000256" key="6">
    <source>
        <dbReference type="SAM" id="MobiDB-lite"/>
    </source>
</evidence>
<feature type="transmembrane region" description="Helical" evidence="7">
    <location>
        <begin position="689"/>
        <end position="714"/>
    </location>
</feature>
<keyword evidence="5 7" id="KW-0472">Membrane</keyword>
<evidence type="ECO:0000313" key="10">
    <source>
        <dbReference type="EMBL" id="KAI5076295.1"/>
    </source>
</evidence>
<organism evidence="10 11">
    <name type="scientific">Adiantum capillus-veneris</name>
    <name type="common">Maidenhair fern</name>
    <dbReference type="NCBI Taxonomy" id="13818"/>
    <lineage>
        <taxon>Eukaryota</taxon>
        <taxon>Viridiplantae</taxon>
        <taxon>Streptophyta</taxon>
        <taxon>Embryophyta</taxon>
        <taxon>Tracheophyta</taxon>
        <taxon>Polypodiopsida</taxon>
        <taxon>Polypodiidae</taxon>
        <taxon>Polypodiales</taxon>
        <taxon>Pteridineae</taxon>
        <taxon>Pteridaceae</taxon>
        <taxon>Vittarioideae</taxon>
        <taxon>Adiantum</taxon>
    </lineage>
</organism>
<feature type="transmembrane region" description="Helical" evidence="7">
    <location>
        <begin position="629"/>
        <end position="646"/>
    </location>
</feature>
<feature type="transmembrane region" description="Helical" evidence="7">
    <location>
        <begin position="543"/>
        <end position="562"/>
    </location>
</feature>
<comment type="caution">
    <text evidence="10">The sequence shown here is derived from an EMBL/GenBank/DDBJ whole genome shotgun (WGS) entry which is preliminary data.</text>
</comment>
<keyword evidence="11" id="KW-1185">Reference proteome</keyword>
<dbReference type="Proteomes" id="UP000886520">
    <property type="component" value="Chromosome 8"/>
</dbReference>
<evidence type="ECO:0000259" key="9">
    <source>
        <dbReference type="PROSITE" id="PS51382"/>
    </source>
</evidence>
<evidence type="ECO:0000259" key="8">
    <source>
        <dbReference type="PROSITE" id="PS51380"/>
    </source>
</evidence>
<dbReference type="InterPro" id="IPR004331">
    <property type="entry name" value="SPX_dom"/>
</dbReference>
<evidence type="ECO:0000256" key="2">
    <source>
        <dbReference type="ARBA" id="ARBA00009665"/>
    </source>
</evidence>
<evidence type="ECO:0008006" key="12">
    <source>
        <dbReference type="Google" id="ProtNLM"/>
    </source>
</evidence>
<feature type="domain" description="EXS" evidence="8">
    <location>
        <begin position="624"/>
        <end position="817"/>
    </location>
</feature>
<evidence type="ECO:0000256" key="7">
    <source>
        <dbReference type="SAM" id="Phobius"/>
    </source>
</evidence>
<comment type="subcellular location">
    <subcellularLocation>
        <location evidence="1">Membrane</location>
        <topology evidence="1">Multi-pass membrane protein</topology>
    </subcellularLocation>
</comment>
<name>A0A9D4UYS4_ADICA</name>
<feature type="transmembrane region" description="Helical" evidence="7">
    <location>
        <begin position="574"/>
        <end position="593"/>
    </location>
</feature>
<feature type="region of interest" description="Disordered" evidence="6">
    <location>
        <begin position="54"/>
        <end position="93"/>
    </location>
</feature>
<accession>A0A9D4UYS4</accession>
<gene>
    <name evidence="10" type="ORF">GOP47_0008360</name>
</gene>
<dbReference type="InterPro" id="IPR052486">
    <property type="entry name" value="PHO1"/>
</dbReference>
<dbReference type="PROSITE" id="PS51382">
    <property type="entry name" value="SPX"/>
    <property type="match status" value="1"/>
</dbReference>
<dbReference type="Pfam" id="PF03124">
    <property type="entry name" value="EXS"/>
    <property type="match status" value="1"/>
</dbReference>
<feature type="transmembrane region" description="Helical" evidence="7">
    <location>
        <begin position="735"/>
        <end position="759"/>
    </location>
</feature>
<dbReference type="OrthoDB" id="9970435at2759"/>
<feature type="transmembrane region" description="Helical" evidence="7">
    <location>
        <begin position="421"/>
        <end position="442"/>
    </location>
</feature>
<comment type="similarity">
    <text evidence="2">Belongs to the SYG1 (TC 2.A.94) family.</text>
</comment>
<evidence type="ECO:0000256" key="4">
    <source>
        <dbReference type="ARBA" id="ARBA00022989"/>
    </source>
</evidence>
<evidence type="ECO:0000313" key="11">
    <source>
        <dbReference type="Proteomes" id="UP000886520"/>
    </source>
</evidence>
<feature type="domain" description="SPX" evidence="9">
    <location>
        <begin position="2"/>
        <end position="368"/>
    </location>
</feature>
<dbReference type="GO" id="GO:0016020">
    <property type="term" value="C:membrane"/>
    <property type="evidence" value="ECO:0007669"/>
    <property type="project" value="UniProtKB-SubCell"/>
</dbReference>
<feature type="transmembrane region" description="Helical" evidence="7">
    <location>
        <begin position="509"/>
        <end position="531"/>
    </location>
</feature>
<keyword evidence="4 7" id="KW-1133">Transmembrane helix</keyword>
<protein>
    <recommendedName>
        <fullName evidence="12">Phosphate transporter PHO1</fullName>
    </recommendedName>
</protein>
<reference evidence="10" key="1">
    <citation type="submission" date="2021-01" db="EMBL/GenBank/DDBJ databases">
        <title>Adiantum capillus-veneris genome.</title>
        <authorList>
            <person name="Fang Y."/>
            <person name="Liao Q."/>
        </authorList>
    </citation>
    <scope>NUCLEOTIDE SEQUENCE</scope>
    <source>
        <strain evidence="10">H3</strain>
        <tissue evidence="10">Leaf</tissue>
    </source>
</reference>
<keyword evidence="3 7" id="KW-0812">Transmembrane</keyword>
<dbReference type="PROSITE" id="PS51380">
    <property type="entry name" value="EXS"/>
    <property type="match status" value="1"/>
</dbReference>
<sequence>MVKFSKQLELQLVPEWRGAFCDYWKLKKHLKRVKEHVLNECLLLQAAQVYHHIQQDHDHEQQQQPTISNNKNKKKPAPPLLTRRKPFSSPPPPVLIKVHPHKSSIQGNLKIFETQVLEPLCNVEGEIAFFKTLDEELNKVNSFYASKEDEYMKRMESLKHQLINLVGLRRTLEDRQTPSSSPSLVPASMGLFLLPQKSSMSIPKKSLLGNDIQGAPHGGLCSPTVSCSADGLIGDELNTLFDEEKELGSDTQNHNESFGACPLMKKPHVPPPHKGSVVLDMSHFLWGKISSSNNQSCQSTYTSPQFEVVISKKKLHHAKKVLRAAFVEFYRGLGLLKSFRSLNMLAFGKIVKKHDKVTQRNASTPYLKALECSRLNNSNKVDQLMDEVERSFAQYFTKDDQKKAMMLLKPAQQKVCHTTTYFTGLFSGWSISFLVSFFLMLYMNDAHSFKSGKLSSYVQNSYPMYSMMSLILLHMYLYGWNVHVWRKVRINYPFIFELAPKTELRTGDILLVCTSITTLVAASMVYHLIFYFHEGTLRNANTIPFATFMVCLAFLYCPFNLLHRSSRFFFLKCMKRIILAPFYKVMMADFFLADQLTSQVATLRQLQYLPCYCLGDQAFSNSICGQTKLHAFAYLLSFLPYWWRLLQCLRRYHDERDQMHLANGGKYLSAMVAMGCRLTFQFYPSKSWLVVLILSSSVATMYQLYWDLVVDWGLLQPHSRNPWLRDQLVLTKKSIYFMSMVMNIVFRLAWIVSLTHFHFVGTPDNLLFEFLLASLEVIRRGHWNFYRLENEHLNNVGKFRAVKIVPLPFRDDFVASV</sequence>
<dbReference type="PANTHER" id="PTHR48477">
    <property type="entry name" value="PHOSPHATE TRANSPORTER PHO1"/>
    <property type="match status" value="1"/>
</dbReference>
<feature type="transmembrane region" description="Helical" evidence="7">
    <location>
        <begin position="462"/>
        <end position="480"/>
    </location>
</feature>
<dbReference type="InterPro" id="IPR004342">
    <property type="entry name" value="EXS_C"/>
</dbReference>
<dbReference type="Pfam" id="PF03105">
    <property type="entry name" value="SPX"/>
    <property type="match status" value="1"/>
</dbReference>
<proteinExistence type="inferred from homology"/>
<dbReference type="GO" id="GO:0016036">
    <property type="term" value="P:cellular response to phosphate starvation"/>
    <property type="evidence" value="ECO:0007669"/>
    <property type="project" value="InterPro"/>
</dbReference>
<evidence type="ECO:0000256" key="1">
    <source>
        <dbReference type="ARBA" id="ARBA00004141"/>
    </source>
</evidence>
<dbReference type="EMBL" id="JABFUD020000008">
    <property type="protein sequence ID" value="KAI5076295.1"/>
    <property type="molecule type" value="Genomic_DNA"/>
</dbReference>
<dbReference type="AlphaFoldDB" id="A0A9D4UYS4"/>
<evidence type="ECO:0000256" key="3">
    <source>
        <dbReference type="ARBA" id="ARBA00022692"/>
    </source>
</evidence>